<organism evidence="2 3">
    <name type="scientific">Arthrobacter liuii</name>
    <dbReference type="NCBI Taxonomy" id="1476996"/>
    <lineage>
        <taxon>Bacteria</taxon>
        <taxon>Bacillati</taxon>
        <taxon>Actinomycetota</taxon>
        <taxon>Actinomycetes</taxon>
        <taxon>Micrococcales</taxon>
        <taxon>Micrococcaceae</taxon>
        <taxon>Arthrobacter</taxon>
    </lineage>
</organism>
<accession>A0ABQ2AQE4</accession>
<feature type="region of interest" description="Disordered" evidence="1">
    <location>
        <begin position="227"/>
        <end position="257"/>
    </location>
</feature>
<name>A0ABQ2AQE4_9MICC</name>
<gene>
    <name evidence="2" type="ORF">GCM10007170_15900</name>
</gene>
<sequence>MSTAIEQARQTIGAYKGELLAALPSHLQDKGVGWLTSSLSALRKNDFLLKCANQDPGSLIVALSEAAQLGLMPGTDEYYLTPKAGKVLGVVGYQGEVELMYRAGAVSSVIVENVYQNDKFSWNPGTMTKPLHEVDWFSGDRGKIIGSYAYAIMKDGAVSKVVVVDKARIDRAKAASASASSGKNSPWTTDEAAMVLKTAAHDLAKWVPTSAEYIREQVRAVRDVANEPVKPAAEPKPEGVVSPRQHHPEPDPAANTVTGELVDEGERTDADAAWFAQQGA</sequence>
<dbReference type="NCBIfam" id="TIGR00616">
    <property type="entry name" value="rect"/>
    <property type="match status" value="1"/>
</dbReference>
<comment type="caution">
    <text evidence="2">The sequence shown here is derived from an EMBL/GenBank/DDBJ whole genome shotgun (WGS) entry which is preliminary data.</text>
</comment>
<evidence type="ECO:0000313" key="2">
    <source>
        <dbReference type="EMBL" id="GGH93916.1"/>
    </source>
</evidence>
<keyword evidence="3" id="KW-1185">Reference proteome</keyword>
<evidence type="ECO:0000256" key="1">
    <source>
        <dbReference type="SAM" id="MobiDB-lite"/>
    </source>
</evidence>
<dbReference type="RefSeq" id="WP_188571091.1">
    <property type="nucleotide sequence ID" value="NZ_BMFW01000005.1"/>
</dbReference>
<proteinExistence type="predicted"/>
<evidence type="ECO:0008006" key="4">
    <source>
        <dbReference type="Google" id="ProtNLM"/>
    </source>
</evidence>
<dbReference type="InterPro" id="IPR004590">
    <property type="entry name" value="ssDNA_annealing_RecT"/>
</dbReference>
<evidence type="ECO:0000313" key="3">
    <source>
        <dbReference type="Proteomes" id="UP000643279"/>
    </source>
</evidence>
<dbReference type="Proteomes" id="UP000643279">
    <property type="component" value="Unassembled WGS sequence"/>
</dbReference>
<reference evidence="3" key="1">
    <citation type="journal article" date="2019" name="Int. J. Syst. Evol. Microbiol.">
        <title>The Global Catalogue of Microorganisms (GCM) 10K type strain sequencing project: providing services to taxonomists for standard genome sequencing and annotation.</title>
        <authorList>
            <consortium name="The Broad Institute Genomics Platform"/>
            <consortium name="The Broad Institute Genome Sequencing Center for Infectious Disease"/>
            <person name="Wu L."/>
            <person name="Ma J."/>
        </authorList>
    </citation>
    <scope>NUCLEOTIDE SEQUENCE [LARGE SCALE GENOMIC DNA]</scope>
    <source>
        <strain evidence="3">CGMCC 1.12778</strain>
    </source>
</reference>
<protein>
    <recommendedName>
        <fullName evidence="4">Recombination protein RecT</fullName>
    </recommendedName>
</protein>
<dbReference type="Pfam" id="PF03837">
    <property type="entry name" value="RecT"/>
    <property type="match status" value="1"/>
</dbReference>
<dbReference type="InterPro" id="IPR018330">
    <property type="entry name" value="RecT_fam"/>
</dbReference>
<dbReference type="EMBL" id="BMFW01000005">
    <property type="protein sequence ID" value="GGH93916.1"/>
    <property type="molecule type" value="Genomic_DNA"/>
</dbReference>